<dbReference type="InterPro" id="IPR009057">
    <property type="entry name" value="Homeodomain-like_sf"/>
</dbReference>
<accession>A0A0D0GMQ4</accession>
<feature type="chain" id="PRO_5002222629" description="histidine kinase" evidence="9">
    <location>
        <begin position="25"/>
        <end position="1362"/>
    </location>
</feature>
<dbReference type="CDD" id="cd00082">
    <property type="entry name" value="HisKA"/>
    <property type="match status" value="1"/>
</dbReference>
<dbReference type="Gene3D" id="1.10.10.60">
    <property type="entry name" value="Homeodomain-like"/>
    <property type="match status" value="1"/>
</dbReference>
<dbReference type="RefSeq" id="WP_041880985.1">
    <property type="nucleotide sequence ID" value="NZ_CP157278.1"/>
</dbReference>
<evidence type="ECO:0000256" key="5">
    <source>
        <dbReference type="ARBA" id="ARBA00023125"/>
    </source>
</evidence>
<dbReference type="InterPro" id="IPR018062">
    <property type="entry name" value="HTH_AraC-typ_CS"/>
</dbReference>
<comment type="caution">
    <text evidence="13">The sequence shown here is derived from an EMBL/GenBank/DDBJ whole genome shotgun (WGS) entry which is preliminary data.</text>
</comment>
<dbReference type="InterPro" id="IPR011006">
    <property type="entry name" value="CheY-like_superfamily"/>
</dbReference>
<dbReference type="InterPro" id="IPR005467">
    <property type="entry name" value="His_kinase_dom"/>
</dbReference>
<dbReference type="Gene3D" id="3.30.565.10">
    <property type="entry name" value="Histidine kinase-like ATPase, C-terminal domain"/>
    <property type="match status" value="1"/>
</dbReference>
<protein>
    <recommendedName>
        <fullName evidence="2">histidine kinase</fullName>
        <ecNumber evidence="2">2.7.13.3</ecNumber>
    </recommendedName>
</protein>
<dbReference type="PROSITE" id="PS01124">
    <property type="entry name" value="HTH_ARAC_FAMILY_2"/>
    <property type="match status" value="1"/>
</dbReference>
<dbReference type="InterPro" id="IPR003594">
    <property type="entry name" value="HATPase_dom"/>
</dbReference>
<keyword evidence="6" id="KW-0804">Transcription</keyword>
<keyword evidence="8" id="KW-0812">Transmembrane</keyword>
<dbReference type="PROSITE" id="PS50109">
    <property type="entry name" value="HIS_KIN"/>
    <property type="match status" value="1"/>
</dbReference>
<dbReference type="PROSITE" id="PS50110">
    <property type="entry name" value="RESPONSE_REGULATORY"/>
    <property type="match status" value="1"/>
</dbReference>
<evidence type="ECO:0000256" key="4">
    <source>
        <dbReference type="ARBA" id="ARBA00023015"/>
    </source>
</evidence>
<dbReference type="SMART" id="SM00342">
    <property type="entry name" value="HTH_ARAC"/>
    <property type="match status" value="1"/>
</dbReference>
<dbReference type="InterPro" id="IPR036890">
    <property type="entry name" value="HATPase_C_sf"/>
</dbReference>
<dbReference type="PANTHER" id="PTHR43547">
    <property type="entry name" value="TWO-COMPONENT HISTIDINE KINASE"/>
    <property type="match status" value="1"/>
</dbReference>
<keyword evidence="4" id="KW-0805">Transcription regulation</keyword>
<dbReference type="Proteomes" id="UP000032049">
    <property type="component" value="Unassembled WGS sequence"/>
</dbReference>
<comment type="catalytic activity">
    <reaction evidence="1">
        <text>ATP + protein L-histidine = ADP + protein N-phospho-L-histidine.</text>
        <dbReference type="EC" id="2.7.13.3"/>
    </reaction>
</comment>
<keyword evidence="9" id="KW-0732">Signal</keyword>
<evidence type="ECO:0000256" key="6">
    <source>
        <dbReference type="ARBA" id="ARBA00023163"/>
    </source>
</evidence>
<keyword evidence="8" id="KW-1133">Transmembrane helix</keyword>
<feature type="domain" description="Response regulatory" evidence="12">
    <location>
        <begin position="1111"/>
        <end position="1226"/>
    </location>
</feature>
<dbReference type="InterPro" id="IPR011123">
    <property type="entry name" value="Y_Y_Y"/>
</dbReference>
<evidence type="ECO:0000313" key="13">
    <source>
        <dbReference type="EMBL" id="KIO77450.1"/>
    </source>
</evidence>
<dbReference type="EMBL" id="JXRA01000034">
    <property type="protein sequence ID" value="KIO77450.1"/>
    <property type="molecule type" value="Genomic_DNA"/>
</dbReference>
<dbReference type="InterPro" id="IPR036097">
    <property type="entry name" value="HisK_dim/P_sf"/>
</dbReference>
<feature type="domain" description="Histidine kinase" evidence="11">
    <location>
        <begin position="829"/>
        <end position="1048"/>
    </location>
</feature>
<dbReference type="InterPro" id="IPR013783">
    <property type="entry name" value="Ig-like_fold"/>
</dbReference>
<dbReference type="PROSITE" id="PS00041">
    <property type="entry name" value="HTH_ARAC_FAMILY_1"/>
    <property type="match status" value="1"/>
</dbReference>
<gene>
    <name evidence="13" type="ORF">TH53_09235</name>
</gene>
<dbReference type="STRING" id="1503925.TH53_09235"/>
<dbReference type="PRINTS" id="PR00344">
    <property type="entry name" value="BCTRLSENSOR"/>
</dbReference>
<reference evidence="13 14" key="1">
    <citation type="submission" date="2015-01" db="EMBL/GenBank/DDBJ databases">
        <title>Draft genome sequence of Pedobacter sp. NL19 isolated from sludge of an effluent treatment pond in an abandoned uranium mine.</title>
        <authorList>
            <person name="Santos T."/>
            <person name="Caetano T."/>
            <person name="Covas C."/>
            <person name="Cruz A."/>
            <person name="Mendo S."/>
        </authorList>
    </citation>
    <scope>NUCLEOTIDE SEQUENCE [LARGE SCALE GENOMIC DNA]</scope>
    <source>
        <strain evidence="13 14">NL19</strain>
    </source>
</reference>
<sequence>MLFKSKHFILSCLFFCLISSKIKAQQPIFFDHLNIEKGLSQNAVLAVTQDQDGFIWLGTRHGLNRYDGYRFKVYLTNPADSTSLKNDYINTLFRDHAGSLWIGTDFGLHKYNSKKESFEFIGDQSKHKASPDQKVNCIYEDKSGNLWIGTISGLKLLPAKNRKAYTHSVFAGKNQLPSGNIRSVYQDHLGAIWVGTSNGLTRITLHQGREQLEHFKNNMLSGAVSDNFITSMIEDKEKNLWIGTQNGGINRYNRPANNFTAFKHTSDPKSIISNVIRNMILDQSGNLWIGSLEGVSIMNPGTLTAVSYQNAPENKKSLSQNSVYSLFKDKNESIWIGTYFGGVNIAYPYITHFISYQKNKYESSISNNVVSSIVEDRQKNLWIGTEGGGVNYYNRKTGQYTAYQSSNSPSALGSNLVKSIYEDKNGNIWIGTHGGGLNLFNPKTQSFKRFLYHPKDPVADEIIAITEDQQQRLWVGTQKNGILLSNPQKTQFSPLNLPVVTAKLKNKSDYVFLQDQTHHTWIGTSDGLFVLNQKRNLLVSFKMGLQKSLKSSNINCIAQRKNGEIWIGTYYGGLSYYDQKNNRFINYTEENGLPNNNVFGIMEDDAGNLWVSTSNGVSMFNPVLKTFKNYNSRDGLPGNEFNKNAYLKSSGGELFFGGYNGFTGFFTNKIQTNTKPSEIVLTGLKLDNQFVSINGRDELTFHHDENTITLDFALLNYIKPEKNRYSYKLTGFEKNWNTVNTPTASYTNLPPGNYVFQVKGMNNDGIPGLNIRKLKINILPPFYLTWWAYLFYGCLATGIIILLLRYLLIRAVLKNEKESNAHKLEFFTNISHEIRTPLTLIVSPLEKIIEENREQPVLHKELSLIKNNADRLMRLTTELLDFRKAESGKMVLQVSPGNLAKFCREIFLVFQNMATLKQINYNFHTREEDIPLYFDKVQLEKVLFNLLSNAFKFTPENGQVSMELKTGNGSVKIEVVNSGKGIPYENQANLFNSFYQVNQGGNIGTGLGLSFSRSITALHHGKIYFESTPDPNGTDGHTCFTVELQTGKDHFKPAELITDYIYYDDAVNYNNPEDLYPNTNPDTSLFTPYIPSLFTATATDSNTLHPVNKHTLLLVEDNAEIRRFVKDALSASYHIHECEDGLCGWETAPDLIPDLIISDVMMPNMDGLEFCRRIKTDERTSHIPVILLTARSAYIHQISGLETGADAYIIKPFHIKLLQLNIENLLNAREKLRLKYGQTITLEPKSLIINTTEQTFLHNLIKIIEKHISDTDFGVPDLAAEIGMSQPVLYKKIRSLTDQSVNDFIKSFRLKQAARLLKAGGLTISEIAYSVGFNDRKYFSLEFKKQFGISPTEYIQHGLPEE</sequence>
<feature type="signal peptide" evidence="9">
    <location>
        <begin position="1"/>
        <end position="24"/>
    </location>
</feature>
<dbReference type="FunFam" id="1.10.287.130:FF:000045">
    <property type="entry name" value="Two-component system sensor histidine kinase/response regulator"/>
    <property type="match status" value="1"/>
</dbReference>
<dbReference type="SUPFAM" id="SSF52172">
    <property type="entry name" value="CheY-like"/>
    <property type="match status" value="1"/>
</dbReference>
<organism evidence="13 14">
    <name type="scientific">Pedobacter lusitanus</name>
    <dbReference type="NCBI Taxonomy" id="1503925"/>
    <lineage>
        <taxon>Bacteria</taxon>
        <taxon>Pseudomonadati</taxon>
        <taxon>Bacteroidota</taxon>
        <taxon>Sphingobacteriia</taxon>
        <taxon>Sphingobacteriales</taxon>
        <taxon>Sphingobacteriaceae</taxon>
        <taxon>Pedobacter</taxon>
    </lineage>
</organism>
<dbReference type="InterPro" id="IPR011110">
    <property type="entry name" value="Reg_prop"/>
</dbReference>
<keyword evidence="3 7" id="KW-0597">Phosphoprotein</keyword>
<dbReference type="Pfam" id="PF12833">
    <property type="entry name" value="HTH_18"/>
    <property type="match status" value="1"/>
</dbReference>
<dbReference type="InterPro" id="IPR001789">
    <property type="entry name" value="Sig_transdc_resp-reg_receiver"/>
</dbReference>
<dbReference type="Gene3D" id="1.10.287.130">
    <property type="match status" value="1"/>
</dbReference>
<dbReference type="Gene3D" id="3.40.50.2300">
    <property type="match status" value="1"/>
</dbReference>
<evidence type="ECO:0000256" key="9">
    <source>
        <dbReference type="SAM" id="SignalP"/>
    </source>
</evidence>
<dbReference type="InterPro" id="IPR018060">
    <property type="entry name" value="HTH_AraC"/>
</dbReference>
<evidence type="ECO:0000259" key="10">
    <source>
        <dbReference type="PROSITE" id="PS01124"/>
    </source>
</evidence>
<dbReference type="Pfam" id="PF02518">
    <property type="entry name" value="HATPase_c"/>
    <property type="match status" value="1"/>
</dbReference>
<evidence type="ECO:0000259" key="12">
    <source>
        <dbReference type="PROSITE" id="PS50110"/>
    </source>
</evidence>
<dbReference type="SUPFAM" id="SSF46689">
    <property type="entry name" value="Homeodomain-like"/>
    <property type="match status" value="1"/>
</dbReference>
<dbReference type="GO" id="GO:0043565">
    <property type="term" value="F:sequence-specific DNA binding"/>
    <property type="evidence" value="ECO:0007669"/>
    <property type="project" value="InterPro"/>
</dbReference>
<dbReference type="Pfam" id="PF00072">
    <property type="entry name" value="Response_reg"/>
    <property type="match status" value="1"/>
</dbReference>
<dbReference type="Gene3D" id="2.130.10.10">
    <property type="entry name" value="YVTN repeat-like/Quinoprotein amine dehydrogenase"/>
    <property type="match status" value="2"/>
</dbReference>
<evidence type="ECO:0000256" key="1">
    <source>
        <dbReference type="ARBA" id="ARBA00000085"/>
    </source>
</evidence>
<proteinExistence type="predicted"/>
<feature type="transmembrane region" description="Helical" evidence="8">
    <location>
        <begin position="786"/>
        <end position="808"/>
    </location>
</feature>
<dbReference type="InterPro" id="IPR004358">
    <property type="entry name" value="Sig_transdc_His_kin-like_C"/>
</dbReference>
<dbReference type="InterPro" id="IPR015943">
    <property type="entry name" value="WD40/YVTN_repeat-like_dom_sf"/>
</dbReference>
<dbReference type="PANTHER" id="PTHR43547:SF2">
    <property type="entry name" value="HYBRID SIGNAL TRANSDUCTION HISTIDINE KINASE C"/>
    <property type="match status" value="1"/>
</dbReference>
<dbReference type="Pfam" id="PF00512">
    <property type="entry name" value="HisKA"/>
    <property type="match status" value="1"/>
</dbReference>
<name>A0A0D0GMQ4_9SPHI</name>
<dbReference type="SMART" id="SM00388">
    <property type="entry name" value="HisKA"/>
    <property type="match status" value="1"/>
</dbReference>
<feature type="domain" description="HTH araC/xylS-type" evidence="10">
    <location>
        <begin position="1258"/>
        <end position="1357"/>
    </location>
</feature>
<dbReference type="GO" id="GO:0003700">
    <property type="term" value="F:DNA-binding transcription factor activity"/>
    <property type="evidence" value="ECO:0007669"/>
    <property type="project" value="InterPro"/>
</dbReference>
<dbReference type="SUPFAM" id="SSF55874">
    <property type="entry name" value="ATPase domain of HSP90 chaperone/DNA topoisomerase II/histidine kinase"/>
    <property type="match status" value="1"/>
</dbReference>
<evidence type="ECO:0000259" key="11">
    <source>
        <dbReference type="PROSITE" id="PS50109"/>
    </source>
</evidence>
<dbReference type="CDD" id="cd17574">
    <property type="entry name" value="REC_OmpR"/>
    <property type="match status" value="1"/>
</dbReference>
<dbReference type="Pfam" id="PF07495">
    <property type="entry name" value="Y_Y_Y"/>
    <property type="match status" value="1"/>
</dbReference>
<dbReference type="SMART" id="SM00448">
    <property type="entry name" value="REC"/>
    <property type="match status" value="1"/>
</dbReference>
<dbReference type="GO" id="GO:0000155">
    <property type="term" value="F:phosphorelay sensor kinase activity"/>
    <property type="evidence" value="ECO:0007669"/>
    <property type="project" value="InterPro"/>
</dbReference>
<evidence type="ECO:0000313" key="14">
    <source>
        <dbReference type="Proteomes" id="UP000032049"/>
    </source>
</evidence>
<evidence type="ECO:0000256" key="3">
    <source>
        <dbReference type="ARBA" id="ARBA00022553"/>
    </source>
</evidence>
<dbReference type="SUPFAM" id="SSF47384">
    <property type="entry name" value="Homodimeric domain of signal transducing histidine kinase"/>
    <property type="match status" value="1"/>
</dbReference>
<keyword evidence="5" id="KW-0238">DNA-binding</keyword>
<dbReference type="EC" id="2.7.13.3" evidence="2"/>
<keyword evidence="8" id="KW-0472">Membrane</keyword>
<keyword evidence="14" id="KW-1185">Reference proteome</keyword>
<evidence type="ECO:0000256" key="7">
    <source>
        <dbReference type="PROSITE-ProRule" id="PRU00169"/>
    </source>
</evidence>
<feature type="modified residue" description="4-aspartylphosphate" evidence="7">
    <location>
        <position position="1159"/>
    </location>
</feature>
<dbReference type="Pfam" id="PF07494">
    <property type="entry name" value="Reg_prop"/>
    <property type="match status" value="10"/>
</dbReference>
<dbReference type="SUPFAM" id="SSF63829">
    <property type="entry name" value="Calcium-dependent phosphotriesterase"/>
    <property type="match status" value="2"/>
</dbReference>
<dbReference type="OrthoDB" id="9809670at2"/>
<evidence type="ECO:0000256" key="8">
    <source>
        <dbReference type="SAM" id="Phobius"/>
    </source>
</evidence>
<dbReference type="InterPro" id="IPR003661">
    <property type="entry name" value="HisK_dim/P_dom"/>
</dbReference>
<dbReference type="SMART" id="SM00387">
    <property type="entry name" value="HATPase_c"/>
    <property type="match status" value="1"/>
</dbReference>
<evidence type="ECO:0000256" key="2">
    <source>
        <dbReference type="ARBA" id="ARBA00012438"/>
    </source>
</evidence>
<dbReference type="Gene3D" id="2.60.40.10">
    <property type="entry name" value="Immunoglobulins"/>
    <property type="match status" value="1"/>
</dbReference>